<dbReference type="PANTHER" id="PTHR42794:SF1">
    <property type="entry name" value="HEMIN IMPORT ATP-BINDING PROTEIN HMUV"/>
    <property type="match status" value="1"/>
</dbReference>
<dbReference type="InterPro" id="IPR027417">
    <property type="entry name" value="P-loop_NTPase"/>
</dbReference>
<dbReference type="SUPFAM" id="SSF52540">
    <property type="entry name" value="P-loop containing nucleoside triphosphate hydrolases"/>
    <property type="match status" value="1"/>
</dbReference>
<keyword evidence="2" id="KW-1278">Translocase</keyword>
<reference evidence="4 5" key="1">
    <citation type="journal article" date="2014" name="Int. J. Syst. Evol. Microbiol.">
        <title>Streptomyces hoynatensis sp. nov., isolated from deep marine sediment.</title>
        <authorList>
            <person name="Veyisoglu A."/>
            <person name="Sahin N."/>
        </authorList>
    </citation>
    <scope>NUCLEOTIDE SEQUENCE [LARGE SCALE GENOMIC DNA]</scope>
    <source>
        <strain evidence="4 5">KCTC 29097</strain>
    </source>
</reference>
<evidence type="ECO:0000256" key="2">
    <source>
        <dbReference type="ARBA" id="ARBA00022967"/>
    </source>
</evidence>
<comment type="caution">
    <text evidence="4">The sequence shown here is derived from an EMBL/GenBank/DDBJ whole genome shotgun (WGS) entry which is preliminary data.</text>
</comment>
<organism evidence="4 5">
    <name type="scientific">Streptomyces hoynatensis</name>
    <dbReference type="NCBI Taxonomy" id="1141874"/>
    <lineage>
        <taxon>Bacteria</taxon>
        <taxon>Bacillati</taxon>
        <taxon>Actinomycetota</taxon>
        <taxon>Actinomycetes</taxon>
        <taxon>Kitasatosporales</taxon>
        <taxon>Streptomycetaceae</taxon>
        <taxon>Streptomyces</taxon>
    </lineage>
</organism>
<keyword evidence="5" id="KW-1185">Reference proteome</keyword>
<dbReference type="Gene3D" id="3.40.50.300">
    <property type="entry name" value="P-loop containing nucleotide triphosphate hydrolases"/>
    <property type="match status" value="1"/>
</dbReference>
<protein>
    <submittedName>
        <fullName evidence="4">Uncharacterized protein</fullName>
    </submittedName>
</protein>
<feature type="region of interest" description="Disordered" evidence="3">
    <location>
        <begin position="1"/>
        <end position="95"/>
    </location>
</feature>
<feature type="compositionally biased region" description="Low complexity" evidence="3">
    <location>
        <begin position="113"/>
        <end position="135"/>
    </location>
</feature>
<sequence length="167" mass="16888">MAEVVRRGRAPGARTPAEREGSEAVAQAPAATGPTAFAGRPSSALSCGERARAAPAGVLARRAPPPLLGEPAAALDLRHREPGPEPGPEPGRGLAAAGNAVVAVAHRLGLAAAHAGRPAVPRQGRLAAPGAPAAGFREERPRRVHRHPPQVPAPPGTGHLPAVPRLR</sequence>
<evidence type="ECO:0000256" key="1">
    <source>
        <dbReference type="ARBA" id="ARBA00022448"/>
    </source>
</evidence>
<evidence type="ECO:0000256" key="3">
    <source>
        <dbReference type="SAM" id="MobiDB-lite"/>
    </source>
</evidence>
<feature type="compositionally biased region" description="Low complexity" evidence="3">
    <location>
        <begin position="24"/>
        <end position="39"/>
    </location>
</feature>
<feature type="region of interest" description="Disordered" evidence="3">
    <location>
        <begin position="113"/>
        <end position="167"/>
    </location>
</feature>
<dbReference type="AlphaFoldDB" id="A0A3A9ZC73"/>
<dbReference type="Proteomes" id="UP000272474">
    <property type="component" value="Unassembled WGS sequence"/>
</dbReference>
<dbReference type="RefSeq" id="WP_120676106.1">
    <property type="nucleotide sequence ID" value="NZ_RBAL01000002.1"/>
</dbReference>
<evidence type="ECO:0000313" key="4">
    <source>
        <dbReference type="EMBL" id="RKN45921.1"/>
    </source>
</evidence>
<proteinExistence type="predicted"/>
<feature type="compositionally biased region" description="Low complexity" evidence="3">
    <location>
        <begin position="53"/>
        <end position="62"/>
    </location>
</feature>
<dbReference type="EMBL" id="RBAL01000002">
    <property type="protein sequence ID" value="RKN45921.1"/>
    <property type="molecule type" value="Genomic_DNA"/>
</dbReference>
<gene>
    <name evidence="4" type="ORF">D7294_05700</name>
</gene>
<name>A0A3A9ZC73_9ACTN</name>
<keyword evidence="1" id="KW-0813">Transport</keyword>
<dbReference type="PANTHER" id="PTHR42794">
    <property type="entry name" value="HEMIN IMPORT ATP-BINDING PROTEIN HMUV"/>
    <property type="match status" value="1"/>
</dbReference>
<accession>A0A3A9ZC73</accession>
<evidence type="ECO:0000313" key="5">
    <source>
        <dbReference type="Proteomes" id="UP000272474"/>
    </source>
</evidence>